<keyword evidence="2" id="KW-1185">Reference proteome</keyword>
<reference evidence="1 2" key="1">
    <citation type="journal article" date="2009" name="PLoS ONE">
        <title>Complete genome sequence of the aerobic CO-oxidizing thermophile Thermomicrobium roseum.</title>
        <authorList>
            <person name="Wu D."/>
            <person name="Raymond J."/>
            <person name="Wu M."/>
            <person name="Chatterji S."/>
            <person name="Ren Q."/>
            <person name="Graham J.E."/>
            <person name="Bryant D.A."/>
            <person name="Robb F."/>
            <person name="Colman A."/>
            <person name="Tallon L.J."/>
            <person name="Badger J.H."/>
            <person name="Madupu R."/>
            <person name="Ward N.L."/>
            <person name="Eisen J.A."/>
        </authorList>
    </citation>
    <scope>NUCLEOTIDE SEQUENCE [LARGE SCALE GENOMIC DNA]</scope>
    <source>
        <strain evidence="2">ATCC 27502 / DSM 5159 / P-2</strain>
    </source>
</reference>
<dbReference type="KEGG" id="tro:trd_0389"/>
<proteinExistence type="predicted"/>
<dbReference type="HOGENOM" id="CLU_2995209_0_0_0"/>
<organism evidence="1 2">
    <name type="scientific">Thermomicrobium roseum (strain ATCC 27502 / DSM 5159 / P-2)</name>
    <dbReference type="NCBI Taxonomy" id="309801"/>
    <lineage>
        <taxon>Bacteria</taxon>
        <taxon>Pseudomonadati</taxon>
        <taxon>Thermomicrobiota</taxon>
        <taxon>Thermomicrobia</taxon>
        <taxon>Thermomicrobiales</taxon>
        <taxon>Thermomicrobiaceae</taxon>
        <taxon>Thermomicrobium</taxon>
    </lineage>
</organism>
<gene>
    <name evidence="1" type="ordered locus">trd_0389</name>
</gene>
<dbReference type="EMBL" id="CP001275">
    <property type="protein sequence ID" value="ACM05193.1"/>
    <property type="molecule type" value="Genomic_DNA"/>
</dbReference>
<dbReference type="AlphaFoldDB" id="B9KY46"/>
<protein>
    <submittedName>
        <fullName evidence="1">Uncharacterized protein</fullName>
    </submittedName>
</protein>
<evidence type="ECO:0000313" key="1">
    <source>
        <dbReference type="EMBL" id="ACM05193.1"/>
    </source>
</evidence>
<evidence type="ECO:0000313" key="2">
    <source>
        <dbReference type="Proteomes" id="UP000000447"/>
    </source>
</evidence>
<dbReference type="STRING" id="309801.trd_0389"/>
<name>B9KY46_THERP</name>
<dbReference type="Proteomes" id="UP000000447">
    <property type="component" value="Chromosome"/>
</dbReference>
<accession>B9KY46</accession>
<sequence length="57" mass="6633">MHRLSPSSRQMQTSTGNESKLWLASVLRSWYRAGTGHAPERIRVIRGCRNDFFQHFA</sequence>